<dbReference type="PANTHER" id="PTHR43540">
    <property type="entry name" value="PEROXYUREIDOACRYLATE/UREIDOACRYLATE AMIDOHYDROLASE-RELATED"/>
    <property type="match status" value="1"/>
</dbReference>
<evidence type="ECO:0000259" key="2">
    <source>
        <dbReference type="Pfam" id="PF00857"/>
    </source>
</evidence>
<evidence type="ECO:0000256" key="1">
    <source>
        <dbReference type="ARBA" id="ARBA00022801"/>
    </source>
</evidence>
<dbReference type="Pfam" id="PF00857">
    <property type="entry name" value="Isochorismatase"/>
    <property type="match status" value="1"/>
</dbReference>
<evidence type="ECO:0000313" key="3">
    <source>
        <dbReference type="EMBL" id="GAA4118129.1"/>
    </source>
</evidence>
<keyword evidence="4" id="KW-1185">Reference proteome</keyword>
<keyword evidence="1" id="KW-0378">Hydrolase</keyword>
<proteinExistence type="predicted"/>
<dbReference type="PANTHER" id="PTHR43540:SF9">
    <property type="entry name" value="FAMILY HYDROLASE, PUTATIVE (AFU_ORTHOLOGUE AFUA_2G08700)-RELATED"/>
    <property type="match status" value="1"/>
</dbReference>
<organism evidence="3 4">
    <name type="scientific">Nocardioides fonticola</name>
    <dbReference type="NCBI Taxonomy" id="450363"/>
    <lineage>
        <taxon>Bacteria</taxon>
        <taxon>Bacillati</taxon>
        <taxon>Actinomycetota</taxon>
        <taxon>Actinomycetes</taxon>
        <taxon>Propionibacteriales</taxon>
        <taxon>Nocardioidaceae</taxon>
        <taxon>Nocardioides</taxon>
    </lineage>
</organism>
<dbReference type="Gene3D" id="3.40.50.850">
    <property type="entry name" value="Isochorismatase-like"/>
    <property type="match status" value="1"/>
</dbReference>
<reference evidence="4" key="1">
    <citation type="journal article" date="2019" name="Int. J. Syst. Evol. Microbiol.">
        <title>The Global Catalogue of Microorganisms (GCM) 10K type strain sequencing project: providing services to taxonomists for standard genome sequencing and annotation.</title>
        <authorList>
            <consortium name="The Broad Institute Genomics Platform"/>
            <consortium name="The Broad Institute Genome Sequencing Center for Infectious Disease"/>
            <person name="Wu L."/>
            <person name="Ma J."/>
        </authorList>
    </citation>
    <scope>NUCLEOTIDE SEQUENCE [LARGE SCALE GENOMIC DNA]</scope>
    <source>
        <strain evidence="4">JCM 16703</strain>
    </source>
</reference>
<gene>
    <name evidence="3" type="ORF">GCM10022215_19360</name>
</gene>
<dbReference type="RefSeq" id="WP_344733145.1">
    <property type="nucleotide sequence ID" value="NZ_BAAAZH010000013.1"/>
</dbReference>
<dbReference type="InterPro" id="IPR036380">
    <property type="entry name" value="Isochorismatase-like_sf"/>
</dbReference>
<dbReference type="SUPFAM" id="SSF52499">
    <property type="entry name" value="Isochorismatase-like hydrolases"/>
    <property type="match status" value="1"/>
</dbReference>
<dbReference type="Proteomes" id="UP001501495">
    <property type="component" value="Unassembled WGS sequence"/>
</dbReference>
<dbReference type="EMBL" id="BAAAZH010000013">
    <property type="protein sequence ID" value="GAA4118129.1"/>
    <property type="molecule type" value="Genomic_DNA"/>
</dbReference>
<name>A0ABP7XJ82_9ACTN</name>
<dbReference type="InterPro" id="IPR000868">
    <property type="entry name" value="Isochorismatase-like_dom"/>
</dbReference>
<dbReference type="InterPro" id="IPR050272">
    <property type="entry name" value="Isochorismatase-like_hydrls"/>
</dbReference>
<protein>
    <recommendedName>
        <fullName evidence="2">Isochorismatase-like domain-containing protein</fullName>
    </recommendedName>
</protein>
<accession>A0ABP7XJ82</accession>
<evidence type="ECO:0000313" key="4">
    <source>
        <dbReference type="Proteomes" id="UP001501495"/>
    </source>
</evidence>
<sequence length="185" mass="18925">MTTVAGTTPYAWPYDAGFAPDRTALLVVLGDDAPGVPVAVASLADRLRAEGGVVVSVTTAPPRRGAPSAVAGDGVLTDIAADHLVVAAGIDGFYGSPLDALLRRLGRDQLLLVGSWLETSVHSTLRSANDRGFECLLVLDGCLPYDPALLTAARSQIEMSGGIFGAVGLLADVLDVLGDPADLTS</sequence>
<comment type="caution">
    <text evidence="3">The sequence shown here is derived from an EMBL/GenBank/DDBJ whole genome shotgun (WGS) entry which is preliminary data.</text>
</comment>
<feature type="domain" description="Isochorismatase-like" evidence="2">
    <location>
        <begin position="39"/>
        <end position="158"/>
    </location>
</feature>